<evidence type="ECO:0000256" key="7">
    <source>
        <dbReference type="ARBA" id="ARBA00022840"/>
    </source>
</evidence>
<keyword evidence="4" id="KW-0547">Nucleotide-binding</keyword>
<organism evidence="11 12">
    <name type="scientific">Blepharisma stoltei</name>
    <dbReference type="NCBI Taxonomy" id="1481888"/>
    <lineage>
        <taxon>Eukaryota</taxon>
        <taxon>Sar</taxon>
        <taxon>Alveolata</taxon>
        <taxon>Ciliophora</taxon>
        <taxon>Postciliodesmatophora</taxon>
        <taxon>Heterotrichea</taxon>
        <taxon>Heterotrichida</taxon>
        <taxon>Blepharismidae</taxon>
        <taxon>Blepharisma</taxon>
    </lineage>
</organism>
<name>A0AAU9ISA0_9CILI</name>
<keyword evidence="3" id="KW-0808">Transferase</keyword>
<evidence type="ECO:0000259" key="9">
    <source>
        <dbReference type="PROSITE" id="PS50011"/>
    </source>
</evidence>
<evidence type="ECO:0000313" key="11">
    <source>
        <dbReference type="EMBL" id="CAG9316348.1"/>
    </source>
</evidence>
<dbReference type="EMBL" id="CAJZBQ010000015">
    <property type="protein sequence ID" value="CAG9316348.1"/>
    <property type="molecule type" value="Genomic_DNA"/>
</dbReference>
<dbReference type="SUPFAM" id="SSF47473">
    <property type="entry name" value="EF-hand"/>
    <property type="match status" value="1"/>
</dbReference>
<dbReference type="InterPro" id="IPR011009">
    <property type="entry name" value="Kinase-like_dom_sf"/>
</dbReference>
<keyword evidence="7" id="KW-0067">ATP-binding</keyword>
<evidence type="ECO:0000256" key="3">
    <source>
        <dbReference type="ARBA" id="ARBA00022679"/>
    </source>
</evidence>
<evidence type="ECO:0000256" key="4">
    <source>
        <dbReference type="ARBA" id="ARBA00022741"/>
    </source>
</evidence>
<evidence type="ECO:0000256" key="8">
    <source>
        <dbReference type="ARBA" id="ARBA00024334"/>
    </source>
</evidence>
<dbReference type="InterPro" id="IPR000719">
    <property type="entry name" value="Prot_kinase_dom"/>
</dbReference>
<dbReference type="InterPro" id="IPR050205">
    <property type="entry name" value="CDPK_Ser/Thr_kinases"/>
</dbReference>
<evidence type="ECO:0000259" key="10">
    <source>
        <dbReference type="PROSITE" id="PS50222"/>
    </source>
</evidence>
<comment type="similarity">
    <text evidence="8">Belongs to the protein kinase superfamily. Ser/Thr protein kinase family. CDPK subfamily.</text>
</comment>
<evidence type="ECO:0000256" key="2">
    <source>
        <dbReference type="ARBA" id="ARBA00022527"/>
    </source>
</evidence>
<dbReference type="PANTHER" id="PTHR24349">
    <property type="entry name" value="SERINE/THREONINE-PROTEIN KINASE"/>
    <property type="match status" value="1"/>
</dbReference>
<accession>A0AAU9ISA0</accession>
<protein>
    <submittedName>
        <fullName evidence="11">Uncharacterized protein</fullName>
    </submittedName>
</protein>
<reference evidence="11" key="1">
    <citation type="submission" date="2021-09" db="EMBL/GenBank/DDBJ databases">
        <authorList>
            <consortium name="AG Swart"/>
            <person name="Singh M."/>
            <person name="Singh A."/>
            <person name="Seah K."/>
            <person name="Emmerich C."/>
        </authorList>
    </citation>
    <scope>NUCLEOTIDE SEQUENCE</scope>
    <source>
        <strain evidence="11">ATCC30299</strain>
    </source>
</reference>
<dbReference type="SUPFAM" id="SSF56112">
    <property type="entry name" value="Protein kinase-like (PK-like)"/>
    <property type="match status" value="1"/>
</dbReference>
<dbReference type="Proteomes" id="UP001162131">
    <property type="component" value="Unassembled WGS sequence"/>
</dbReference>
<feature type="domain" description="EF-hand" evidence="10">
    <location>
        <begin position="430"/>
        <end position="465"/>
    </location>
</feature>
<dbReference type="PROSITE" id="PS50222">
    <property type="entry name" value="EF_HAND_2"/>
    <property type="match status" value="2"/>
</dbReference>
<evidence type="ECO:0000313" key="12">
    <source>
        <dbReference type="Proteomes" id="UP001162131"/>
    </source>
</evidence>
<comment type="caution">
    <text evidence="11">The sequence shown here is derived from an EMBL/GenBank/DDBJ whole genome shotgun (WGS) entry which is preliminary data.</text>
</comment>
<gene>
    <name evidence="11" type="ORF">BSTOLATCC_MIC15779</name>
</gene>
<feature type="domain" description="EF-hand" evidence="10">
    <location>
        <begin position="359"/>
        <end position="394"/>
    </location>
</feature>
<dbReference type="GO" id="GO:0005509">
    <property type="term" value="F:calcium ion binding"/>
    <property type="evidence" value="ECO:0007669"/>
    <property type="project" value="InterPro"/>
</dbReference>
<dbReference type="Pfam" id="PF00069">
    <property type="entry name" value="Pkinase"/>
    <property type="match status" value="1"/>
</dbReference>
<comment type="cofactor">
    <cofactor evidence="1">
        <name>Mg(2+)</name>
        <dbReference type="ChEBI" id="CHEBI:18420"/>
    </cofactor>
</comment>
<dbReference type="InterPro" id="IPR018247">
    <property type="entry name" value="EF_Hand_1_Ca_BS"/>
</dbReference>
<keyword evidence="6" id="KW-0106">Calcium</keyword>
<dbReference type="PROSITE" id="PS50011">
    <property type="entry name" value="PROTEIN_KINASE_DOM"/>
    <property type="match status" value="1"/>
</dbReference>
<dbReference type="GO" id="GO:0004674">
    <property type="term" value="F:protein serine/threonine kinase activity"/>
    <property type="evidence" value="ECO:0007669"/>
    <property type="project" value="UniProtKB-KW"/>
</dbReference>
<dbReference type="PROSITE" id="PS00018">
    <property type="entry name" value="EF_HAND_1"/>
    <property type="match status" value="1"/>
</dbReference>
<evidence type="ECO:0000256" key="6">
    <source>
        <dbReference type="ARBA" id="ARBA00022837"/>
    </source>
</evidence>
<keyword evidence="2" id="KW-0723">Serine/threonine-protein kinase</keyword>
<dbReference type="InterPro" id="IPR002048">
    <property type="entry name" value="EF_hand_dom"/>
</dbReference>
<dbReference type="GO" id="GO:0005524">
    <property type="term" value="F:ATP binding"/>
    <property type="evidence" value="ECO:0007669"/>
    <property type="project" value="UniProtKB-KW"/>
</dbReference>
<dbReference type="Gene3D" id="1.10.238.10">
    <property type="entry name" value="EF-hand"/>
    <property type="match status" value="1"/>
</dbReference>
<evidence type="ECO:0000256" key="5">
    <source>
        <dbReference type="ARBA" id="ARBA00022777"/>
    </source>
</evidence>
<sequence>MESPAQSLIQARYQELKNSITHGYVQFYTSETHIKTFYELGPRIDGNKPHRFSQVRLFTHRQLHAKRAVKSYSLSDATLTRDRNDIMFPSKQGLLFSNIINEISALSKLHHPNIIKIFEVFLEPRYIHLVMEFCKGDTVFELLRQIRCVPDNKGIMFTAQILDAIRHIHSLRICHRGLWVENIMFSDRERTQIKIIGFGSSVKLANGNLTEKCGNLYYTAPEIFSGSYNEKCDVWSLGVTIYTMLVGSQPFQGETYGEIVKSIMKANILRPSQFKNLPGETRHFIKGMLKKDNRPSASELLDSAVLYTYNFSQKSLILQKILHAVLNPEEDRMLEKKRLLGNKLKYVISKILASANMLPDVPIIEKLWKDLDSNRNGELRTDEFHEGLARFLKNQEDPEEKAKIIVKRMDITRNHSITHDVFVNLVHEIPDVHCLYHAFNRIDSDSDGLINAEDIAMYIEDERVDRLYRLAAEVLGKEMLSFEDFYILIRKFAI</sequence>
<proteinExistence type="inferred from homology"/>
<keyword evidence="12" id="KW-1185">Reference proteome</keyword>
<keyword evidence="5" id="KW-0418">Kinase</keyword>
<dbReference type="SMART" id="SM00054">
    <property type="entry name" value="EFh"/>
    <property type="match status" value="2"/>
</dbReference>
<feature type="domain" description="Protein kinase" evidence="9">
    <location>
        <begin position="38"/>
        <end position="306"/>
    </location>
</feature>
<evidence type="ECO:0000256" key="1">
    <source>
        <dbReference type="ARBA" id="ARBA00001946"/>
    </source>
</evidence>
<dbReference type="InterPro" id="IPR011992">
    <property type="entry name" value="EF-hand-dom_pair"/>
</dbReference>
<dbReference type="AlphaFoldDB" id="A0AAU9ISA0"/>
<dbReference type="Gene3D" id="1.10.510.10">
    <property type="entry name" value="Transferase(Phosphotransferase) domain 1"/>
    <property type="match status" value="1"/>
</dbReference>